<accession>A0A1W2HAF4</accession>
<dbReference type="STRING" id="758820.SAMN00777080_4191"/>
<dbReference type="Proteomes" id="UP000192333">
    <property type="component" value="Chromosome I"/>
</dbReference>
<evidence type="ECO:0000313" key="3">
    <source>
        <dbReference type="Proteomes" id="UP000192333"/>
    </source>
</evidence>
<protein>
    <submittedName>
        <fullName evidence="2">Microcystin-dependent protein</fullName>
    </submittedName>
</protein>
<dbReference type="OrthoDB" id="9810174at2"/>
<gene>
    <name evidence="2" type="ORF">SAMN00777080_4191</name>
</gene>
<dbReference type="InterPro" id="IPR011083">
    <property type="entry name" value="Phage_tail_collar_dom"/>
</dbReference>
<evidence type="ECO:0000313" key="2">
    <source>
        <dbReference type="EMBL" id="SMD45536.1"/>
    </source>
</evidence>
<dbReference type="SUPFAM" id="SSF88874">
    <property type="entry name" value="Receptor-binding domain of short tail fibre protein gp12"/>
    <property type="match status" value="1"/>
</dbReference>
<organism evidence="2 3">
    <name type="scientific">Aquiflexum balticum DSM 16537</name>
    <dbReference type="NCBI Taxonomy" id="758820"/>
    <lineage>
        <taxon>Bacteria</taxon>
        <taxon>Pseudomonadati</taxon>
        <taxon>Bacteroidota</taxon>
        <taxon>Cytophagia</taxon>
        <taxon>Cytophagales</taxon>
        <taxon>Cyclobacteriaceae</taxon>
        <taxon>Aquiflexum</taxon>
    </lineage>
</organism>
<dbReference type="EMBL" id="LT838813">
    <property type="protein sequence ID" value="SMD45536.1"/>
    <property type="molecule type" value="Genomic_DNA"/>
</dbReference>
<dbReference type="Gene3D" id="3.90.1340.10">
    <property type="entry name" value="Phage tail collar domain"/>
    <property type="match status" value="1"/>
</dbReference>
<proteinExistence type="predicted"/>
<name>A0A1W2HAF4_9BACT</name>
<dbReference type="AlphaFoldDB" id="A0A1W2HAF4"/>
<dbReference type="RefSeq" id="WP_084122394.1">
    <property type="nucleotide sequence ID" value="NZ_LT838813.1"/>
</dbReference>
<evidence type="ECO:0000259" key="1">
    <source>
        <dbReference type="Pfam" id="PF07484"/>
    </source>
</evidence>
<sequence length="180" mass="18529">MEPFLGQIMMVAFDFAPRGWALCNGQLLSISQNQALFSLLGTTYGGNGTTTFALPDLRGRMALHPGQGPGLPPYTLGERSGSPTTTLLVSNLPPHSHPIQASSANGTQSDPIGAYPANANVVPERGADPVGVDAYATSANGTMAPGVVGNSGGGQPFNNMPPYLAVNHVIALQGIFPSRS</sequence>
<keyword evidence="3" id="KW-1185">Reference proteome</keyword>
<dbReference type="InterPro" id="IPR037053">
    <property type="entry name" value="Phage_tail_collar_dom_sf"/>
</dbReference>
<reference evidence="3" key="1">
    <citation type="submission" date="2017-04" db="EMBL/GenBank/DDBJ databases">
        <authorList>
            <person name="Varghese N."/>
            <person name="Submissions S."/>
        </authorList>
    </citation>
    <scope>NUCLEOTIDE SEQUENCE [LARGE SCALE GENOMIC DNA]</scope>
    <source>
        <strain evidence="3">DSM 16537</strain>
    </source>
</reference>
<dbReference type="Pfam" id="PF07484">
    <property type="entry name" value="Collar"/>
    <property type="match status" value="1"/>
</dbReference>
<feature type="domain" description="Phage tail collar" evidence="1">
    <location>
        <begin position="6"/>
        <end position="61"/>
    </location>
</feature>